<dbReference type="GO" id="GO:0046872">
    <property type="term" value="F:metal ion binding"/>
    <property type="evidence" value="ECO:0007669"/>
    <property type="project" value="UniProtKB-KW"/>
</dbReference>
<evidence type="ECO:0000256" key="2">
    <source>
        <dbReference type="ARBA" id="ARBA00022723"/>
    </source>
</evidence>
<dbReference type="AlphaFoldDB" id="A0A916YI50"/>
<feature type="binding site" evidence="5">
    <location>
        <begin position="161"/>
        <end position="163"/>
    </location>
    <ligand>
        <name>substrate</name>
    </ligand>
</feature>
<evidence type="ECO:0000313" key="8">
    <source>
        <dbReference type="Proteomes" id="UP000609064"/>
    </source>
</evidence>
<dbReference type="PIRSF" id="PIRSF031924">
    <property type="entry name" value="Pi-irrepressible_AP"/>
    <property type="match status" value="1"/>
</dbReference>
<name>A0A916YI50_9BACT</name>
<feature type="chain" id="PRO_5038070601" evidence="6">
    <location>
        <begin position="23"/>
        <end position="540"/>
    </location>
</feature>
<keyword evidence="1 4" id="KW-0597">Phosphoprotein</keyword>
<feature type="signal peptide" evidence="6">
    <location>
        <begin position="1"/>
        <end position="22"/>
    </location>
</feature>
<dbReference type="Gene3D" id="3.40.720.10">
    <property type="entry name" value="Alkaline Phosphatase, subunit A"/>
    <property type="match status" value="1"/>
</dbReference>
<feature type="binding site" evidence="5">
    <location>
        <position position="97"/>
    </location>
    <ligand>
        <name>substrate</name>
    </ligand>
</feature>
<dbReference type="PANTHER" id="PTHR10151:SF120">
    <property type="entry name" value="BIS(5'-ADENOSYL)-TRIPHOSPHATASE"/>
    <property type="match status" value="1"/>
</dbReference>
<reference evidence="7" key="1">
    <citation type="journal article" date="2014" name="Int. J. Syst. Evol. Microbiol.">
        <title>Complete genome sequence of Corynebacterium casei LMG S-19264T (=DSM 44701T), isolated from a smear-ripened cheese.</title>
        <authorList>
            <consortium name="US DOE Joint Genome Institute (JGI-PGF)"/>
            <person name="Walter F."/>
            <person name="Albersmeier A."/>
            <person name="Kalinowski J."/>
            <person name="Ruckert C."/>
        </authorList>
    </citation>
    <scope>NUCLEOTIDE SEQUENCE</scope>
    <source>
        <strain evidence="7">CGMCC 1.15958</strain>
    </source>
</reference>
<comment type="caution">
    <text evidence="7">The sequence shown here is derived from an EMBL/GenBank/DDBJ whole genome shotgun (WGS) entry which is preliminary data.</text>
</comment>
<dbReference type="EMBL" id="BMKK01000001">
    <property type="protein sequence ID" value="GGD45791.1"/>
    <property type="molecule type" value="Genomic_DNA"/>
</dbReference>
<dbReference type="Gene3D" id="3.30.1360.150">
    <property type="match status" value="1"/>
</dbReference>
<dbReference type="SUPFAM" id="SSF53649">
    <property type="entry name" value="Alkaline phosphatase-like"/>
    <property type="match status" value="1"/>
</dbReference>
<keyword evidence="8" id="KW-1185">Reference proteome</keyword>
<dbReference type="PANTHER" id="PTHR10151">
    <property type="entry name" value="ECTONUCLEOTIDE PYROPHOSPHATASE/PHOSPHODIESTERASE"/>
    <property type="match status" value="1"/>
</dbReference>
<protein>
    <submittedName>
        <fullName evidence="7">Alkaline phosphatase family protein</fullName>
    </submittedName>
</protein>
<evidence type="ECO:0000313" key="7">
    <source>
        <dbReference type="EMBL" id="GGD45791.1"/>
    </source>
</evidence>
<organism evidence="7 8">
    <name type="scientific">Emticicia aquatilis</name>
    <dbReference type="NCBI Taxonomy" id="1537369"/>
    <lineage>
        <taxon>Bacteria</taxon>
        <taxon>Pseudomonadati</taxon>
        <taxon>Bacteroidota</taxon>
        <taxon>Cytophagia</taxon>
        <taxon>Cytophagales</taxon>
        <taxon>Leadbetterellaceae</taxon>
        <taxon>Emticicia</taxon>
    </lineage>
</organism>
<accession>A0A916YI50</accession>
<dbReference type="CDD" id="cd16016">
    <property type="entry name" value="AP-SPAP"/>
    <property type="match status" value="1"/>
</dbReference>
<dbReference type="Pfam" id="PF01663">
    <property type="entry name" value="Phosphodiest"/>
    <property type="match status" value="1"/>
</dbReference>
<sequence>MKTILIFTVFFLIICSKSFSQAKEQPKLVIGIVVDQMRAEYLYRFQKNYSENGFKKLINEGLNLKNVHYNYVPTETAPGHASIYTGTTPANHGIIANNWFLRDKNKTIYCVDDSLEQIIGNETVNNKSIGASPRNLLASTFTDELKLFSNKRSKVIGISLKDRGAILPVGHLADFAFWYDERTGNFVSSTFYNKKIPNWTSSFNAQMLPDFFLNKTWDLLLPIEKYINSNNDDVTLERIYKGKINATFPYNLKQLKEQNGGYRILAETPFGNTLLTDFAIETIKQEKLGKHSDIDFLSISFSSTDKVGHDFGIRSKELEDTYLRLDRDLARLITFLDTQIGKEKYILFLTADHASSDNPDFLKEVNVASGFYDTDSLKTYLNNKLFQDFGINNCISYMDNTQVYVNNQVPDKQKLLAKTEEYLFGLDGIKNIFIPSFKNQSLLNNDLGSFIKNSFNHNRSGDIYIQFYPGWMRNLKYGTSHYSAYNNDTHVPLIWYGGNIKKGESIKYYSITSIIPSLSLSLDIPLPNEASVIPIEELFH</sequence>
<dbReference type="NCBIfam" id="NF042991">
    <property type="entry name" value="alk_phos_PafA"/>
    <property type="match status" value="1"/>
</dbReference>
<reference evidence="7" key="2">
    <citation type="submission" date="2020-09" db="EMBL/GenBank/DDBJ databases">
        <authorList>
            <person name="Sun Q."/>
            <person name="Zhou Y."/>
        </authorList>
    </citation>
    <scope>NUCLEOTIDE SEQUENCE</scope>
    <source>
        <strain evidence="7">CGMCC 1.15958</strain>
    </source>
</reference>
<dbReference type="InterPro" id="IPR026263">
    <property type="entry name" value="Alkaline_phosphatase_prok"/>
</dbReference>
<evidence type="ECO:0000256" key="4">
    <source>
        <dbReference type="PIRSR" id="PIRSR031924-50"/>
    </source>
</evidence>
<dbReference type="Proteomes" id="UP000609064">
    <property type="component" value="Unassembled WGS sequence"/>
</dbReference>
<evidence type="ECO:0000256" key="5">
    <source>
        <dbReference type="PIRSR" id="PIRSR031924-51"/>
    </source>
</evidence>
<dbReference type="RefSeq" id="WP_188764649.1">
    <property type="nucleotide sequence ID" value="NZ_BMKK01000001.1"/>
</dbReference>
<dbReference type="InterPro" id="IPR002591">
    <property type="entry name" value="Phosphodiest/P_Trfase"/>
</dbReference>
<proteinExistence type="predicted"/>
<feature type="active site" description="Phosphothreonine intermediate" evidence="4">
    <location>
        <position position="76"/>
    </location>
</feature>
<keyword evidence="3 6" id="KW-0732">Signal</keyword>
<gene>
    <name evidence="7" type="primary">pafA</name>
    <name evidence="7" type="ORF">GCM10011514_07230</name>
</gene>
<evidence type="ECO:0000256" key="3">
    <source>
        <dbReference type="ARBA" id="ARBA00022729"/>
    </source>
</evidence>
<evidence type="ECO:0000256" key="6">
    <source>
        <dbReference type="SAM" id="SignalP"/>
    </source>
</evidence>
<dbReference type="GO" id="GO:0004035">
    <property type="term" value="F:alkaline phosphatase activity"/>
    <property type="evidence" value="ECO:0007669"/>
    <property type="project" value="InterPro"/>
</dbReference>
<dbReference type="InterPro" id="IPR017850">
    <property type="entry name" value="Alkaline_phosphatase_core_sf"/>
</dbReference>
<evidence type="ECO:0000256" key="1">
    <source>
        <dbReference type="ARBA" id="ARBA00022553"/>
    </source>
</evidence>
<keyword evidence="2" id="KW-0479">Metal-binding</keyword>